<dbReference type="Gene3D" id="3.20.20.370">
    <property type="entry name" value="Glycoside hydrolase/deacetylase"/>
    <property type="match status" value="1"/>
</dbReference>
<comment type="caution">
    <text evidence="4">The sequence shown here is derived from an EMBL/GenBank/DDBJ whole genome shotgun (WGS) entry which is preliminary data.</text>
</comment>
<proteinExistence type="predicted"/>
<dbReference type="RefSeq" id="WP_170164885.1">
    <property type="nucleotide sequence ID" value="NZ_RBXL01000001.1"/>
</dbReference>
<dbReference type="GO" id="GO:0016810">
    <property type="term" value="F:hydrolase activity, acting on carbon-nitrogen (but not peptide) bonds"/>
    <property type="evidence" value="ECO:0007669"/>
    <property type="project" value="InterPro"/>
</dbReference>
<dbReference type="GO" id="GO:0005576">
    <property type="term" value="C:extracellular region"/>
    <property type="evidence" value="ECO:0007669"/>
    <property type="project" value="UniProtKB-SubCell"/>
</dbReference>
<keyword evidence="5" id="KW-1185">Reference proteome</keyword>
<feature type="domain" description="NodB homology" evidence="3">
    <location>
        <begin position="79"/>
        <end position="348"/>
    </location>
</feature>
<protein>
    <submittedName>
        <fullName evidence="4">Polysaccharide deacetylase</fullName>
    </submittedName>
</protein>
<dbReference type="PANTHER" id="PTHR34216">
    <property type="match status" value="1"/>
</dbReference>
<evidence type="ECO:0000256" key="2">
    <source>
        <dbReference type="ARBA" id="ARBA00022729"/>
    </source>
</evidence>
<dbReference type="InterPro" id="IPR002509">
    <property type="entry name" value="NODB_dom"/>
</dbReference>
<dbReference type="GO" id="GO:0005975">
    <property type="term" value="P:carbohydrate metabolic process"/>
    <property type="evidence" value="ECO:0007669"/>
    <property type="project" value="InterPro"/>
</dbReference>
<dbReference type="InterPro" id="IPR011330">
    <property type="entry name" value="Glyco_hydro/deAcase_b/a-brl"/>
</dbReference>
<dbReference type="Pfam" id="PF01522">
    <property type="entry name" value="Polysacc_deac_1"/>
    <property type="match status" value="2"/>
</dbReference>
<comment type="subcellular location">
    <subcellularLocation>
        <location evidence="1">Secreted</location>
    </subcellularLocation>
</comment>
<dbReference type="SUPFAM" id="SSF88713">
    <property type="entry name" value="Glycoside hydrolase/deacetylase"/>
    <property type="match status" value="1"/>
</dbReference>
<evidence type="ECO:0000313" key="5">
    <source>
        <dbReference type="Proteomes" id="UP000274556"/>
    </source>
</evidence>
<dbReference type="AlphaFoldDB" id="A0A495VDC1"/>
<dbReference type="EMBL" id="RBXL01000001">
    <property type="protein sequence ID" value="RKT47401.1"/>
    <property type="molecule type" value="Genomic_DNA"/>
</dbReference>
<reference evidence="4 5" key="1">
    <citation type="submission" date="2018-10" db="EMBL/GenBank/DDBJ databases">
        <title>Genomic Encyclopedia of Archaeal and Bacterial Type Strains, Phase II (KMG-II): from individual species to whole genera.</title>
        <authorList>
            <person name="Goeker M."/>
        </authorList>
    </citation>
    <scope>NUCLEOTIDE SEQUENCE [LARGE SCALE GENOMIC DNA]</scope>
    <source>
        <strain evidence="4 5">DSM 235</strain>
    </source>
</reference>
<gene>
    <name evidence="4" type="ORF">BDD21_4969</name>
</gene>
<evidence type="ECO:0000256" key="1">
    <source>
        <dbReference type="ARBA" id="ARBA00004613"/>
    </source>
</evidence>
<dbReference type="PANTHER" id="PTHR34216:SF3">
    <property type="entry name" value="POLY-BETA-1,6-N-ACETYL-D-GLUCOSAMINE N-DEACETYLASE"/>
    <property type="match status" value="1"/>
</dbReference>
<sequence>MSTALRKARSWARRVRDRIAPKALVLMYHRIAESDSDPWGLCVSPQHFAEQLDVLSSHGPVLNLTQLATAVQSGRVPRNAVAVTFDDGYIDNLEQAAPLLERYGIPATIFVATGYIGSSREYWWDDIERLLLQPGTLPDRLDLDLGEFKRSWELGEARTLTPEQVASSRAWRIPEPYPTPRHAFFHDIWGCLYRSPQESRTTALRNLAAWAGTTKQARPGVRPMTAEELGRLDAGGVVELGAHSVTHPSLPICTPETQRLEIFQSRDRLAEITGHRIGSFAYPHGDFDSQTAGLVREAGFLGACSTRRDLVTNRSDPFRLPRAGVLDWNGEIFARHLAELRRGKPARH</sequence>
<evidence type="ECO:0000313" key="4">
    <source>
        <dbReference type="EMBL" id="RKT47401.1"/>
    </source>
</evidence>
<name>A0A495VDC1_9GAMM</name>
<evidence type="ECO:0000259" key="3">
    <source>
        <dbReference type="PROSITE" id="PS51677"/>
    </source>
</evidence>
<dbReference type="PROSITE" id="PS51677">
    <property type="entry name" value="NODB"/>
    <property type="match status" value="1"/>
</dbReference>
<dbReference type="InterPro" id="IPR051398">
    <property type="entry name" value="Polysacch_Deacetylase"/>
</dbReference>
<accession>A0A495VDC1</accession>
<keyword evidence="2" id="KW-0732">Signal</keyword>
<organism evidence="4 5">
    <name type="scientific">Thiocapsa rosea</name>
    <dbReference type="NCBI Taxonomy" id="69360"/>
    <lineage>
        <taxon>Bacteria</taxon>
        <taxon>Pseudomonadati</taxon>
        <taxon>Pseudomonadota</taxon>
        <taxon>Gammaproteobacteria</taxon>
        <taxon>Chromatiales</taxon>
        <taxon>Chromatiaceae</taxon>
        <taxon>Thiocapsa</taxon>
    </lineage>
</organism>
<dbReference type="Proteomes" id="UP000274556">
    <property type="component" value="Unassembled WGS sequence"/>
</dbReference>
<dbReference type="CDD" id="cd10918">
    <property type="entry name" value="CE4_NodB_like_5s_6s"/>
    <property type="match status" value="1"/>
</dbReference>